<reference evidence="1" key="1">
    <citation type="submission" date="2018-06" db="EMBL/GenBank/DDBJ databases">
        <authorList>
            <person name="Zhirakovskaya E."/>
        </authorList>
    </citation>
    <scope>NUCLEOTIDE SEQUENCE</scope>
</reference>
<evidence type="ECO:0008006" key="2">
    <source>
        <dbReference type="Google" id="ProtNLM"/>
    </source>
</evidence>
<dbReference type="InterPro" id="IPR014942">
    <property type="entry name" value="AbiEii"/>
</dbReference>
<organism evidence="1">
    <name type="scientific">hydrothermal vent metagenome</name>
    <dbReference type="NCBI Taxonomy" id="652676"/>
    <lineage>
        <taxon>unclassified sequences</taxon>
        <taxon>metagenomes</taxon>
        <taxon>ecological metagenomes</taxon>
    </lineage>
</organism>
<name>A0A3B0VDM2_9ZZZZ</name>
<gene>
    <name evidence="1" type="ORF">MNBD_DELTA03-1060</name>
</gene>
<accession>A0A3B0VDM2</accession>
<dbReference type="Pfam" id="PF08843">
    <property type="entry name" value="AbiEii"/>
    <property type="match status" value="1"/>
</dbReference>
<protein>
    <recommendedName>
        <fullName evidence="2">Nucleotidyl transferase AbiEii/AbiGii toxin family protein</fullName>
    </recommendedName>
</protein>
<sequence>MSNDKKNIAASVRQRLLDKSRKDNRPFSELLQYFTMERFLFRLADSPHIDKFILKGALMLWVWQSPMIRATMDIDMLASYTSNDIEQVLALIREICVISTEDDGLQFDLDSIKGEHITEDADYKGVRVRFVAWLDKAVVNMQIDIGFGDIVVPGPRKAELPAMLDFKSPEIMCYSLESTIAEKFETMVKLGELNSRMKDFYDIWLLSRQFNFDGTLLQTAITKTMNNRGTTLPLDISAFSDEFIQIKSPQWKAFINKLKQEIIPKDFMNIVHQIEIFLLPIVNAINSGKHLAFSWTAPGPWQAISGIGSHGRERGRLSG</sequence>
<evidence type="ECO:0000313" key="1">
    <source>
        <dbReference type="EMBL" id="VAW41625.1"/>
    </source>
</evidence>
<dbReference type="AlphaFoldDB" id="A0A3B0VDM2"/>
<dbReference type="EMBL" id="UOEX01000390">
    <property type="protein sequence ID" value="VAW41625.1"/>
    <property type="molecule type" value="Genomic_DNA"/>
</dbReference>
<proteinExistence type="predicted"/>